<proteinExistence type="predicted"/>
<dbReference type="SUPFAM" id="SSF53597">
    <property type="entry name" value="Dihydrofolate reductase-like"/>
    <property type="match status" value="1"/>
</dbReference>
<organism evidence="2 3">
    <name type="scientific">Oceanobacillus kimchii</name>
    <dbReference type="NCBI Taxonomy" id="746691"/>
    <lineage>
        <taxon>Bacteria</taxon>
        <taxon>Bacillati</taxon>
        <taxon>Bacillota</taxon>
        <taxon>Bacilli</taxon>
        <taxon>Bacillales</taxon>
        <taxon>Bacillaceae</taxon>
        <taxon>Oceanobacillus</taxon>
    </lineage>
</organism>
<name>A0ABQ5THP6_9BACI</name>
<dbReference type="EMBL" id="BSKO01000001">
    <property type="protein sequence ID" value="GLO64645.1"/>
    <property type="molecule type" value="Genomic_DNA"/>
</dbReference>
<dbReference type="InterPro" id="IPR050765">
    <property type="entry name" value="Riboflavin_Biosynth_HTPR"/>
</dbReference>
<dbReference type="PANTHER" id="PTHR38011">
    <property type="entry name" value="DIHYDROFOLATE REDUCTASE FAMILY PROTEIN (AFU_ORTHOLOGUE AFUA_8G06820)"/>
    <property type="match status" value="1"/>
</dbReference>
<evidence type="ECO:0000313" key="2">
    <source>
        <dbReference type="EMBL" id="GLO64645.1"/>
    </source>
</evidence>
<dbReference type="Pfam" id="PF01872">
    <property type="entry name" value="RibD_C"/>
    <property type="match status" value="1"/>
</dbReference>
<reference evidence="2 3" key="1">
    <citation type="submission" date="2023-02" db="EMBL/GenBank/DDBJ databases">
        <title>Oceanobacillus kimchii IFOP_LL358 isolated form Alexandrium catenella lab strain.</title>
        <authorList>
            <person name="Gajardo G."/>
            <person name="Ueki S."/>
            <person name="Maruyama F."/>
        </authorList>
    </citation>
    <scope>NUCLEOTIDE SEQUENCE [LARGE SCALE GENOMIC DNA]</scope>
    <source>
        <strain evidence="2 3">IFOP_LL358</strain>
    </source>
</reference>
<feature type="domain" description="Bacterial bifunctional deaminase-reductase C-terminal" evidence="1">
    <location>
        <begin position="3"/>
        <end position="183"/>
    </location>
</feature>
<dbReference type="InterPro" id="IPR002734">
    <property type="entry name" value="RibDG_C"/>
</dbReference>
<sequence length="200" mass="22019">MGKVYVDISMSLDGYITGKDDSMQQPLGISGEALQNWMFQGSFASEYNAFFTMSEINRRVFDKPIGSLGAIMVGRRTFDIVNGWNGSHPIAGIPIVVVTHEPPNEYAKKDTTFHFVSGIHQAIDTARQIAGDKEISIGSASIAQQCLAEKLVDELHLHIAPVLLGDGKKLFARNNQQTPLKLIKAIDGELVTHLYYQIIS</sequence>
<gene>
    <name evidence="2" type="ORF">MACH08_04290</name>
</gene>
<accession>A0ABQ5THP6</accession>
<dbReference type="RefSeq" id="WP_069686145.1">
    <property type="nucleotide sequence ID" value="NZ_BSKO01000001.1"/>
</dbReference>
<dbReference type="Proteomes" id="UP001275436">
    <property type="component" value="Unassembled WGS sequence"/>
</dbReference>
<keyword evidence="3" id="KW-1185">Reference proteome</keyword>
<comment type="caution">
    <text evidence="2">The sequence shown here is derived from an EMBL/GenBank/DDBJ whole genome shotgun (WGS) entry which is preliminary data.</text>
</comment>
<evidence type="ECO:0000259" key="1">
    <source>
        <dbReference type="Pfam" id="PF01872"/>
    </source>
</evidence>
<protein>
    <submittedName>
        <fullName evidence="2">Deaminase</fullName>
    </submittedName>
</protein>
<dbReference type="PANTHER" id="PTHR38011:SF12">
    <property type="entry name" value="BIFUNCTIONAL DEAMINASE-REDUCTASE DOMAIN PROTEIN"/>
    <property type="match status" value="1"/>
</dbReference>
<dbReference type="InterPro" id="IPR024072">
    <property type="entry name" value="DHFR-like_dom_sf"/>
</dbReference>
<evidence type="ECO:0000313" key="3">
    <source>
        <dbReference type="Proteomes" id="UP001275436"/>
    </source>
</evidence>
<dbReference type="Gene3D" id="3.40.430.10">
    <property type="entry name" value="Dihydrofolate Reductase, subunit A"/>
    <property type="match status" value="1"/>
</dbReference>